<dbReference type="EMBL" id="LAZR01066016">
    <property type="protein sequence ID" value="KKK54395.1"/>
    <property type="molecule type" value="Genomic_DNA"/>
</dbReference>
<proteinExistence type="predicted"/>
<name>A0A0F8X0R8_9ZZZZ</name>
<gene>
    <name evidence="1" type="ORF">LCGC14_3085180</name>
</gene>
<dbReference type="AlphaFoldDB" id="A0A0F8X0R8"/>
<sequence length="161" mass="16409">MSDSQVEAFANVPQGTTAGLKVNLGADNDITVISGAITADLGTNNDIMIDVVSAGNGAMDMEVLFASFSNATQADNEVVAADGTKKIRVLSYTINAAGGAQTITWKSATTALSGAMDLADNGFIHASCIHGLFATVANQALNLANSAATLTTGHITYVLEL</sequence>
<organism evidence="1">
    <name type="scientific">marine sediment metagenome</name>
    <dbReference type="NCBI Taxonomy" id="412755"/>
    <lineage>
        <taxon>unclassified sequences</taxon>
        <taxon>metagenomes</taxon>
        <taxon>ecological metagenomes</taxon>
    </lineage>
</organism>
<evidence type="ECO:0000313" key="1">
    <source>
        <dbReference type="EMBL" id="KKK54395.1"/>
    </source>
</evidence>
<comment type="caution">
    <text evidence="1">The sequence shown here is derived from an EMBL/GenBank/DDBJ whole genome shotgun (WGS) entry which is preliminary data.</text>
</comment>
<accession>A0A0F8X0R8</accession>
<protein>
    <submittedName>
        <fullName evidence="1">Uncharacterized protein</fullName>
    </submittedName>
</protein>
<reference evidence="1" key="1">
    <citation type="journal article" date="2015" name="Nature">
        <title>Complex archaea that bridge the gap between prokaryotes and eukaryotes.</title>
        <authorList>
            <person name="Spang A."/>
            <person name="Saw J.H."/>
            <person name="Jorgensen S.L."/>
            <person name="Zaremba-Niedzwiedzka K."/>
            <person name="Martijn J."/>
            <person name="Lind A.E."/>
            <person name="van Eijk R."/>
            <person name="Schleper C."/>
            <person name="Guy L."/>
            <person name="Ettema T.J."/>
        </authorList>
    </citation>
    <scope>NUCLEOTIDE SEQUENCE</scope>
</reference>